<evidence type="ECO:0000256" key="1">
    <source>
        <dbReference type="SAM" id="MobiDB-lite"/>
    </source>
</evidence>
<feature type="compositionally biased region" description="Basic and acidic residues" evidence="1">
    <location>
        <begin position="1"/>
        <end position="14"/>
    </location>
</feature>
<reference evidence="2" key="1">
    <citation type="journal article" date="2023" name="Mol. Phylogenet. Evol.">
        <title>Genome-scale phylogeny and comparative genomics of the fungal order Sordariales.</title>
        <authorList>
            <person name="Hensen N."/>
            <person name="Bonometti L."/>
            <person name="Westerberg I."/>
            <person name="Brannstrom I.O."/>
            <person name="Guillou S."/>
            <person name="Cros-Aarteil S."/>
            <person name="Calhoun S."/>
            <person name="Haridas S."/>
            <person name="Kuo A."/>
            <person name="Mondo S."/>
            <person name="Pangilinan J."/>
            <person name="Riley R."/>
            <person name="LaButti K."/>
            <person name="Andreopoulos B."/>
            <person name="Lipzen A."/>
            <person name="Chen C."/>
            <person name="Yan M."/>
            <person name="Daum C."/>
            <person name="Ng V."/>
            <person name="Clum A."/>
            <person name="Steindorff A."/>
            <person name="Ohm R.A."/>
            <person name="Martin F."/>
            <person name="Silar P."/>
            <person name="Natvig D.O."/>
            <person name="Lalanne C."/>
            <person name="Gautier V."/>
            <person name="Ament-Velasquez S.L."/>
            <person name="Kruys A."/>
            <person name="Hutchinson M.I."/>
            <person name="Powell A.J."/>
            <person name="Barry K."/>
            <person name="Miller A.N."/>
            <person name="Grigoriev I.V."/>
            <person name="Debuchy R."/>
            <person name="Gladieux P."/>
            <person name="Hiltunen Thoren M."/>
            <person name="Johannesson H."/>
        </authorList>
    </citation>
    <scope>NUCLEOTIDE SEQUENCE</scope>
    <source>
        <strain evidence="2">CBS 314.62</strain>
    </source>
</reference>
<comment type="caution">
    <text evidence="2">The sequence shown here is derived from an EMBL/GenBank/DDBJ whole genome shotgun (WGS) entry which is preliminary data.</text>
</comment>
<dbReference type="Proteomes" id="UP001270362">
    <property type="component" value="Unassembled WGS sequence"/>
</dbReference>
<organism evidence="2 3">
    <name type="scientific">Podospora appendiculata</name>
    <dbReference type="NCBI Taxonomy" id="314037"/>
    <lineage>
        <taxon>Eukaryota</taxon>
        <taxon>Fungi</taxon>
        <taxon>Dikarya</taxon>
        <taxon>Ascomycota</taxon>
        <taxon>Pezizomycotina</taxon>
        <taxon>Sordariomycetes</taxon>
        <taxon>Sordariomycetidae</taxon>
        <taxon>Sordariales</taxon>
        <taxon>Podosporaceae</taxon>
        <taxon>Podospora</taxon>
    </lineage>
</organism>
<feature type="region of interest" description="Disordered" evidence="1">
    <location>
        <begin position="42"/>
        <end position="69"/>
    </location>
</feature>
<sequence>MQDAKESRFTDESSRSLTQEPAPVEPWMEPRSILVAHEMIHADHQREETELEDEPSEGHGHRNMGYESPEPSVVISEYETENPWKPYLDHKPYVWARDLTARIEAWMEDIHKDQVLELNYPANVAMSDHDIDISNLEHLNITEMDDSISVRVDKLYASMLAEEGLELDLSDIDDLFEDMI</sequence>
<feature type="region of interest" description="Disordered" evidence="1">
    <location>
        <begin position="1"/>
        <end position="27"/>
    </location>
</feature>
<evidence type="ECO:0000313" key="2">
    <source>
        <dbReference type="EMBL" id="KAK3690468.1"/>
    </source>
</evidence>
<dbReference type="AlphaFoldDB" id="A0AAE1CE61"/>
<evidence type="ECO:0000313" key="3">
    <source>
        <dbReference type="Proteomes" id="UP001270362"/>
    </source>
</evidence>
<name>A0AAE1CE61_9PEZI</name>
<dbReference type="EMBL" id="JAULSO010000002">
    <property type="protein sequence ID" value="KAK3690468.1"/>
    <property type="molecule type" value="Genomic_DNA"/>
</dbReference>
<keyword evidence="3" id="KW-1185">Reference proteome</keyword>
<proteinExistence type="predicted"/>
<protein>
    <submittedName>
        <fullName evidence="2">Uncharacterized protein</fullName>
    </submittedName>
</protein>
<accession>A0AAE1CE61</accession>
<reference evidence="2" key="2">
    <citation type="submission" date="2023-06" db="EMBL/GenBank/DDBJ databases">
        <authorList>
            <consortium name="Lawrence Berkeley National Laboratory"/>
            <person name="Haridas S."/>
            <person name="Hensen N."/>
            <person name="Bonometti L."/>
            <person name="Westerberg I."/>
            <person name="Brannstrom I.O."/>
            <person name="Guillou S."/>
            <person name="Cros-Aarteil S."/>
            <person name="Calhoun S."/>
            <person name="Kuo A."/>
            <person name="Mondo S."/>
            <person name="Pangilinan J."/>
            <person name="Riley R."/>
            <person name="Labutti K."/>
            <person name="Andreopoulos B."/>
            <person name="Lipzen A."/>
            <person name="Chen C."/>
            <person name="Yanf M."/>
            <person name="Daum C."/>
            <person name="Ng V."/>
            <person name="Clum A."/>
            <person name="Steindorff A."/>
            <person name="Ohm R."/>
            <person name="Martin F."/>
            <person name="Silar P."/>
            <person name="Natvig D."/>
            <person name="Lalanne C."/>
            <person name="Gautier V."/>
            <person name="Ament-Velasquez S.L."/>
            <person name="Kruys A."/>
            <person name="Hutchinson M.I."/>
            <person name="Powell A.J."/>
            <person name="Barry K."/>
            <person name="Miller A.N."/>
            <person name="Grigoriev I.V."/>
            <person name="Debuchy R."/>
            <person name="Gladieux P."/>
            <person name="Thoren M.H."/>
            <person name="Johannesson H."/>
        </authorList>
    </citation>
    <scope>NUCLEOTIDE SEQUENCE</scope>
    <source>
        <strain evidence="2">CBS 314.62</strain>
    </source>
</reference>
<gene>
    <name evidence="2" type="ORF">B0T22DRAFT_537122</name>
</gene>